<sequence length="90" mass="9966">MDDDSRKFVERPMLGGHSNTLNIIPGHVTLLAECRSCGHRRELDRELLNAYAHTATLGQIEARLRCACGEKNTRLMTGYWVSAPPAGNNS</sequence>
<evidence type="ECO:0000313" key="1">
    <source>
        <dbReference type="EMBL" id="MCM2399784.1"/>
    </source>
</evidence>
<reference evidence="1 2" key="1">
    <citation type="submission" date="2022-06" db="EMBL/GenBank/DDBJ databases">
        <authorList>
            <person name="Sun Q."/>
        </authorList>
    </citation>
    <scope>NUCLEOTIDE SEQUENCE [LARGE SCALE GENOMIC DNA]</scope>
    <source>
        <strain evidence="1 2">S153</strain>
    </source>
</reference>
<gene>
    <name evidence="1" type="ORF">NBH20_01335</name>
</gene>
<comment type="caution">
    <text evidence="1">The sequence shown here is derived from an EMBL/GenBank/DDBJ whole genome shotgun (WGS) entry which is preliminary data.</text>
</comment>
<protein>
    <submittedName>
        <fullName evidence="1">Uncharacterized protein</fullName>
    </submittedName>
</protein>
<dbReference type="RefSeq" id="WP_250943698.1">
    <property type="nucleotide sequence ID" value="NZ_JAMQAY010000001.1"/>
</dbReference>
<dbReference type="EMBL" id="JAMQAY010000001">
    <property type="protein sequence ID" value="MCM2399784.1"/>
    <property type="molecule type" value="Genomic_DNA"/>
</dbReference>
<keyword evidence="2" id="KW-1185">Reference proteome</keyword>
<evidence type="ECO:0000313" key="2">
    <source>
        <dbReference type="Proteomes" id="UP001155079"/>
    </source>
</evidence>
<proteinExistence type="predicted"/>
<organism evidence="1 2">
    <name type="scientific">Ciceribacter sichuanensis</name>
    <dbReference type="NCBI Taxonomy" id="2949647"/>
    <lineage>
        <taxon>Bacteria</taxon>
        <taxon>Pseudomonadati</taxon>
        <taxon>Pseudomonadota</taxon>
        <taxon>Alphaproteobacteria</taxon>
        <taxon>Hyphomicrobiales</taxon>
        <taxon>Rhizobiaceae</taxon>
        <taxon>Ciceribacter</taxon>
    </lineage>
</organism>
<accession>A0ABT0V1Y6</accession>
<name>A0ABT0V1Y6_9HYPH</name>
<dbReference type="Proteomes" id="UP001155079">
    <property type="component" value="Unassembled WGS sequence"/>
</dbReference>